<name>A0A9Q3YVL3_9FLAO</name>
<dbReference type="Proteomes" id="UP001108025">
    <property type="component" value="Unassembled WGS sequence"/>
</dbReference>
<gene>
    <name evidence="1" type="ORF">LO744_11850</name>
</gene>
<protein>
    <submittedName>
        <fullName evidence="1">Uncharacterized protein</fullName>
    </submittedName>
</protein>
<organism evidence="1 2">
    <name type="scientific">Chryseobacterium turcicum</name>
    <dbReference type="NCBI Taxonomy" id="2898076"/>
    <lineage>
        <taxon>Bacteria</taxon>
        <taxon>Pseudomonadati</taxon>
        <taxon>Bacteroidota</taxon>
        <taxon>Flavobacteriia</taxon>
        <taxon>Flavobacteriales</taxon>
        <taxon>Weeksellaceae</taxon>
        <taxon>Chryseobacterium group</taxon>
        <taxon>Chryseobacterium</taxon>
    </lineage>
</organism>
<keyword evidence="2" id="KW-1185">Reference proteome</keyword>
<dbReference type="RefSeq" id="WP_230669517.1">
    <property type="nucleotide sequence ID" value="NZ_JAJNAY010000001.1"/>
</dbReference>
<reference evidence="1" key="1">
    <citation type="submission" date="2021-11" db="EMBL/GenBank/DDBJ databases">
        <title>Description of novel Chryseobacterium species.</title>
        <authorList>
            <person name="Saticioglu I.B."/>
            <person name="Ay H."/>
            <person name="Altun S."/>
            <person name="Duman M."/>
        </authorList>
    </citation>
    <scope>NUCLEOTIDE SEQUENCE</scope>
    <source>
        <strain evidence="1">C-17</strain>
    </source>
</reference>
<proteinExistence type="predicted"/>
<dbReference type="AlphaFoldDB" id="A0A9Q3YVL3"/>
<evidence type="ECO:0000313" key="2">
    <source>
        <dbReference type="Proteomes" id="UP001108025"/>
    </source>
</evidence>
<accession>A0A9Q3YVL3</accession>
<sequence length="238" mass="28680">MKSLPQEIKILKLIKERLDILMSNRETAVEIRSNELYEFVKKDPILNSYFKDGKMFNQFLRQYHNNGIMKQIIPNYSVDTYNKNFYRWFFSREIKIKNEPGKLVETKESSLSYYKSGLYIIAENGTKLRSLQEKKIYENLIRCNYLAIGYDAQIIGKYDRKYVDFKILNKLTQKTFYWEHFGMTNSDQYLTSVEAKIEWYRNNGFKTVENRGNVIYTYFSTDNKFEKDIKKYIELIIE</sequence>
<dbReference type="EMBL" id="JAJNAY010000001">
    <property type="protein sequence ID" value="MCD1117551.1"/>
    <property type="molecule type" value="Genomic_DNA"/>
</dbReference>
<comment type="caution">
    <text evidence="1">The sequence shown here is derived from an EMBL/GenBank/DDBJ whole genome shotgun (WGS) entry which is preliminary data.</text>
</comment>
<evidence type="ECO:0000313" key="1">
    <source>
        <dbReference type="EMBL" id="MCD1117551.1"/>
    </source>
</evidence>